<evidence type="ECO:0000313" key="2">
    <source>
        <dbReference type="Proteomes" id="UP000327013"/>
    </source>
</evidence>
<organism evidence="1 2">
    <name type="scientific">Carpinus fangiana</name>
    <dbReference type="NCBI Taxonomy" id="176857"/>
    <lineage>
        <taxon>Eukaryota</taxon>
        <taxon>Viridiplantae</taxon>
        <taxon>Streptophyta</taxon>
        <taxon>Embryophyta</taxon>
        <taxon>Tracheophyta</taxon>
        <taxon>Spermatophyta</taxon>
        <taxon>Magnoliopsida</taxon>
        <taxon>eudicotyledons</taxon>
        <taxon>Gunneridae</taxon>
        <taxon>Pentapetalae</taxon>
        <taxon>rosids</taxon>
        <taxon>fabids</taxon>
        <taxon>Fagales</taxon>
        <taxon>Betulaceae</taxon>
        <taxon>Carpinus</taxon>
    </lineage>
</organism>
<keyword evidence="2" id="KW-1185">Reference proteome</keyword>
<protein>
    <submittedName>
        <fullName evidence="1">Uncharacterized protein</fullName>
    </submittedName>
</protein>
<dbReference type="Proteomes" id="UP000327013">
    <property type="component" value="Chromosome 1"/>
</dbReference>
<sequence>MTRATKVASKTHYGTVAEHDPLDGAEILLGDSTNKVEDEDGEGDAGVGAVEGELDLGVPGECVI</sequence>
<evidence type="ECO:0000313" key="1">
    <source>
        <dbReference type="EMBL" id="KAE7997139.1"/>
    </source>
</evidence>
<accession>A0A5N6QEP9</accession>
<gene>
    <name evidence="1" type="ORF">FH972_001795</name>
</gene>
<dbReference type="EMBL" id="CM017321">
    <property type="protein sequence ID" value="KAE7997139.1"/>
    <property type="molecule type" value="Genomic_DNA"/>
</dbReference>
<reference evidence="1 2" key="1">
    <citation type="submission" date="2019-06" db="EMBL/GenBank/DDBJ databases">
        <title>A chromosomal-level reference genome of Carpinus fangiana (Coryloideae, Betulaceae).</title>
        <authorList>
            <person name="Yang X."/>
            <person name="Wang Z."/>
            <person name="Zhang L."/>
            <person name="Hao G."/>
            <person name="Liu J."/>
            <person name="Yang Y."/>
        </authorList>
    </citation>
    <scope>NUCLEOTIDE SEQUENCE [LARGE SCALE GENOMIC DNA]</scope>
    <source>
        <strain evidence="1">Cfa_2016G</strain>
        <tissue evidence="1">Leaf</tissue>
    </source>
</reference>
<name>A0A5N6QEP9_9ROSI</name>
<proteinExistence type="predicted"/>
<dbReference type="AlphaFoldDB" id="A0A5N6QEP9"/>